<dbReference type="CDD" id="cd07377">
    <property type="entry name" value="WHTH_GntR"/>
    <property type="match status" value="1"/>
</dbReference>
<evidence type="ECO:0000256" key="3">
    <source>
        <dbReference type="ARBA" id="ARBA00023163"/>
    </source>
</evidence>
<gene>
    <name evidence="5" type="ORF">BG258_08030</name>
</gene>
<evidence type="ECO:0000259" key="4">
    <source>
        <dbReference type="PROSITE" id="PS50949"/>
    </source>
</evidence>
<dbReference type="PROSITE" id="PS50949">
    <property type="entry name" value="HTH_GNTR"/>
    <property type="match status" value="1"/>
</dbReference>
<dbReference type="InterPro" id="IPR000524">
    <property type="entry name" value="Tscrpt_reg_HTH_GntR"/>
</dbReference>
<dbReference type="InterPro" id="IPR036390">
    <property type="entry name" value="WH_DNA-bd_sf"/>
</dbReference>
<evidence type="ECO:0000313" key="6">
    <source>
        <dbReference type="Proteomes" id="UP000094784"/>
    </source>
</evidence>
<protein>
    <submittedName>
        <fullName evidence="5">Transcriptional regulator</fullName>
    </submittedName>
</protein>
<reference evidence="5 6" key="1">
    <citation type="submission" date="2016-09" db="EMBL/GenBank/DDBJ databases">
        <title>Draft genome sequence of the soil isolate, Lysinibacillus fusiformis M5, a potential hypoxanthine producer.</title>
        <authorList>
            <person name="Gallegos-Monterrosa R."/>
            <person name="Maroti G."/>
            <person name="Balint B."/>
            <person name="Kovacs A.T."/>
        </authorList>
    </citation>
    <scope>NUCLEOTIDE SEQUENCE [LARGE SCALE GENOMIC DNA]</scope>
    <source>
        <strain evidence="5 6">M5</strain>
    </source>
</reference>
<evidence type="ECO:0000256" key="1">
    <source>
        <dbReference type="ARBA" id="ARBA00023015"/>
    </source>
</evidence>
<dbReference type="Proteomes" id="UP000094784">
    <property type="component" value="Unassembled WGS sequence"/>
</dbReference>
<dbReference type="OrthoDB" id="9782299at2"/>
<name>A0A1E4R5V0_9BACI</name>
<dbReference type="RefSeq" id="WP_069480899.1">
    <property type="nucleotide sequence ID" value="NZ_JBGOGZ010000001.1"/>
</dbReference>
<dbReference type="SMART" id="SM00345">
    <property type="entry name" value="HTH_GNTR"/>
    <property type="match status" value="1"/>
</dbReference>
<dbReference type="PRINTS" id="PR00035">
    <property type="entry name" value="HTHGNTR"/>
</dbReference>
<organism evidence="5 6">
    <name type="scientific">Lysinibacillus fusiformis</name>
    <dbReference type="NCBI Taxonomy" id="28031"/>
    <lineage>
        <taxon>Bacteria</taxon>
        <taxon>Bacillati</taxon>
        <taxon>Bacillota</taxon>
        <taxon>Bacilli</taxon>
        <taxon>Bacillales</taxon>
        <taxon>Bacillaceae</taxon>
        <taxon>Lysinibacillus</taxon>
    </lineage>
</organism>
<dbReference type="Gene3D" id="1.20.120.530">
    <property type="entry name" value="GntR ligand-binding domain-like"/>
    <property type="match status" value="1"/>
</dbReference>
<dbReference type="InterPro" id="IPR011711">
    <property type="entry name" value="GntR_C"/>
</dbReference>
<dbReference type="InterPro" id="IPR036388">
    <property type="entry name" value="WH-like_DNA-bd_sf"/>
</dbReference>
<dbReference type="InterPro" id="IPR008920">
    <property type="entry name" value="TF_FadR/GntR_C"/>
</dbReference>
<dbReference type="SUPFAM" id="SSF46785">
    <property type="entry name" value="Winged helix' DNA-binding domain"/>
    <property type="match status" value="1"/>
</dbReference>
<dbReference type="PANTHER" id="PTHR43537:SF5">
    <property type="entry name" value="UXU OPERON TRANSCRIPTIONAL REGULATOR"/>
    <property type="match status" value="1"/>
</dbReference>
<dbReference type="GO" id="GO:0003677">
    <property type="term" value="F:DNA binding"/>
    <property type="evidence" value="ECO:0007669"/>
    <property type="project" value="UniProtKB-KW"/>
</dbReference>
<evidence type="ECO:0000313" key="5">
    <source>
        <dbReference type="EMBL" id="ODV55857.1"/>
    </source>
</evidence>
<dbReference type="AlphaFoldDB" id="A0A1E4R5V0"/>
<dbReference type="GO" id="GO:0003700">
    <property type="term" value="F:DNA-binding transcription factor activity"/>
    <property type="evidence" value="ECO:0007669"/>
    <property type="project" value="InterPro"/>
</dbReference>
<sequence>MELRKIKPKKIYEEVTEILHEKIRAGVLKPGDRLDSVEQLAEQLQVSRSAVREALSALKAMGLIEIKQGSGTFVKSVPPNRLDFPLSTAMLSNKLDIARLLEVRKIIEVGAAASAAINRTEQDVQAMFQILDDMKQAHGDGELGEKVDYQFHVAIATASQNPLLATILDQVSGLMIDTMKETRRIWLYSKKTTSEQLYEEHMKIFLAIQQQNEELAKQAMTSHLSNVEKVLLQYFETTDSNPL</sequence>
<evidence type="ECO:0000256" key="2">
    <source>
        <dbReference type="ARBA" id="ARBA00023125"/>
    </source>
</evidence>
<dbReference type="Pfam" id="PF07729">
    <property type="entry name" value="FCD"/>
    <property type="match status" value="1"/>
</dbReference>
<accession>A0A1E4R5V0</accession>
<dbReference type="Gene3D" id="1.10.10.10">
    <property type="entry name" value="Winged helix-like DNA-binding domain superfamily/Winged helix DNA-binding domain"/>
    <property type="match status" value="1"/>
</dbReference>
<dbReference type="PANTHER" id="PTHR43537">
    <property type="entry name" value="TRANSCRIPTIONAL REGULATOR, GNTR FAMILY"/>
    <property type="match status" value="1"/>
</dbReference>
<dbReference type="SUPFAM" id="SSF48008">
    <property type="entry name" value="GntR ligand-binding domain-like"/>
    <property type="match status" value="1"/>
</dbReference>
<keyword evidence="2" id="KW-0238">DNA-binding</keyword>
<keyword evidence="3" id="KW-0804">Transcription</keyword>
<comment type="caution">
    <text evidence="5">The sequence shown here is derived from an EMBL/GenBank/DDBJ whole genome shotgun (WGS) entry which is preliminary data.</text>
</comment>
<feature type="domain" description="HTH gntR-type" evidence="4">
    <location>
        <begin position="9"/>
        <end position="77"/>
    </location>
</feature>
<dbReference type="Pfam" id="PF00392">
    <property type="entry name" value="GntR"/>
    <property type="match status" value="1"/>
</dbReference>
<dbReference type="SMART" id="SM00895">
    <property type="entry name" value="FCD"/>
    <property type="match status" value="1"/>
</dbReference>
<proteinExistence type="predicted"/>
<keyword evidence="1" id="KW-0805">Transcription regulation</keyword>
<dbReference type="EMBL" id="MECQ01000001">
    <property type="protein sequence ID" value="ODV55857.1"/>
    <property type="molecule type" value="Genomic_DNA"/>
</dbReference>